<dbReference type="SUPFAM" id="SSF75005">
    <property type="entry name" value="Arabinanase/levansucrase/invertase"/>
    <property type="match status" value="1"/>
</dbReference>
<dbReference type="Proteomes" id="UP000190774">
    <property type="component" value="Unassembled WGS sequence"/>
</dbReference>
<dbReference type="STRING" id="48467.SAMN02745166_03142"/>
<keyword evidence="1" id="KW-0732">Signal</keyword>
<dbReference type="AlphaFoldDB" id="A0A1T4YFA7"/>
<evidence type="ECO:0000256" key="1">
    <source>
        <dbReference type="SAM" id="SignalP"/>
    </source>
</evidence>
<accession>A0A1T4YFA7</accession>
<keyword evidence="3" id="KW-1185">Reference proteome</keyword>
<dbReference type="InterPro" id="IPR023296">
    <property type="entry name" value="Glyco_hydro_beta-prop_sf"/>
</dbReference>
<proteinExistence type="predicted"/>
<reference evidence="3" key="1">
    <citation type="submission" date="2017-02" db="EMBL/GenBank/DDBJ databases">
        <authorList>
            <person name="Varghese N."/>
            <person name="Submissions S."/>
        </authorList>
    </citation>
    <scope>NUCLEOTIDE SEQUENCE [LARGE SCALE GENOMIC DNA]</scope>
    <source>
        <strain evidence="3">ATCC 700200</strain>
    </source>
</reference>
<dbReference type="RefSeq" id="WP_139373292.1">
    <property type="nucleotide sequence ID" value="NZ_FUYE01000010.1"/>
</dbReference>
<name>A0A1T4YFA7_9BACT</name>
<organism evidence="2 3">
    <name type="scientific">Prosthecobacter debontii</name>
    <dbReference type="NCBI Taxonomy" id="48467"/>
    <lineage>
        <taxon>Bacteria</taxon>
        <taxon>Pseudomonadati</taxon>
        <taxon>Verrucomicrobiota</taxon>
        <taxon>Verrucomicrobiia</taxon>
        <taxon>Verrucomicrobiales</taxon>
        <taxon>Verrucomicrobiaceae</taxon>
        <taxon>Prosthecobacter</taxon>
    </lineage>
</organism>
<evidence type="ECO:0000313" key="2">
    <source>
        <dbReference type="EMBL" id="SKB00449.1"/>
    </source>
</evidence>
<feature type="signal peptide" evidence="1">
    <location>
        <begin position="1"/>
        <end position="20"/>
    </location>
</feature>
<gene>
    <name evidence="2" type="ORF">SAMN02745166_03142</name>
</gene>
<evidence type="ECO:0000313" key="3">
    <source>
        <dbReference type="Proteomes" id="UP000190774"/>
    </source>
</evidence>
<dbReference type="OrthoDB" id="177378at2"/>
<protein>
    <submittedName>
        <fullName evidence="2">Uncharacterized protein</fullName>
    </submittedName>
</protein>
<feature type="chain" id="PRO_5013295639" evidence="1">
    <location>
        <begin position="21"/>
        <end position="487"/>
    </location>
</feature>
<sequence>MNFPMGLAGLLLTVSPFLNAQSPAQPLRHLFLDPAFIAKAENATLHVNAAQQRETVIRADKPWEQLMISLFLTVLDDGDKLRMWYICRDKKNVPNVAYAESTDGVNWIKPNLGIVEHEGSKDNNLVGLSSLEGTVFRDERAPPQKRYNYITHHWEKDGGMLRFHSPDGLHWTRDENVLLKFGADSQAVTFWDERVGKYALYLRAWETRADKKRYRTVVRAELSDLDTPLPNQPSDKTLYLWGKEKPPVIGDDFPTVLETDEIDPPNSDVYNISAQPYPLDPRWYIGFPSFFQREKSPSDGRLDVQFIGSRDGYHWHRYDRSPYARPGLAGSESANMVFMGPWLVMRGEEIWQYGTGFRSRHGDKKAREIQTDGVIFRYVQRVDGFVSLDFAPGGGSALTQRVKVDGTNLALNLDTAVFGHLQVGLTDAEGKSLEGFGLEDSETLRTNATQAVVKWKSGSNLSAIKGREVRVTFKGERAKLFSFYFTE</sequence>
<dbReference type="Gene3D" id="2.115.10.20">
    <property type="entry name" value="Glycosyl hydrolase domain, family 43"/>
    <property type="match status" value="1"/>
</dbReference>
<dbReference type="EMBL" id="FUYE01000010">
    <property type="protein sequence ID" value="SKB00449.1"/>
    <property type="molecule type" value="Genomic_DNA"/>
</dbReference>